<feature type="compositionally biased region" description="Low complexity" evidence="4">
    <location>
        <begin position="56"/>
        <end position="76"/>
    </location>
</feature>
<dbReference type="GO" id="GO:0006352">
    <property type="term" value="P:DNA-templated transcription initiation"/>
    <property type="evidence" value="ECO:0007669"/>
    <property type="project" value="InterPro"/>
</dbReference>
<reference evidence="6" key="1">
    <citation type="journal article" date="2016" name="Nature">
        <title>Genome evolution in the allotetraploid frog Xenopus laevis.</title>
        <authorList>
            <person name="Session A.M."/>
            <person name="Uno Y."/>
            <person name="Kwon T."/>
            <person name="Chapman J.A."/>
            <person name="Toyoda A."/>
            <person name="Takahashi S."/>
            <person name="Fukui A."/>
            <person name="Hikosaka A."/>
            <person name="Suzuki A."/>
            <person name="Kondo M."/>
            <person name="van Heeringen S.J."/>
            <person name="Quigley I."/>
            <person name="Heinz S."/>
            <person name="Ogino H."/>
            <person name="Ochi H."/>
            <person name="Hellsten U."/>
            <person name="Lyons J.B."/>
            <person name="Simakov O."/>
            <person name="Putnam N."/>
            <person name="Stites J."/>
            <person name="Kuroki Y."/>
            <person name="Tanaka T."/>
            <person name="Michiue T."/>
            <person name="Watanabe M."/>
            <person name="Bogdanovic O."/>
            <person name="Lister R."/>
            <person name="Georgiou G."/>
            <person name="Paranjpe S.S."/>
            <person name="van Kruijsbergen I."/>
            <person name="Shu S."/>
            <person name="Carlson J."/>
            <person name="Kinoshita T."/>
            <person name="Ohta Y."/>
            <person name="Mawaribuchi S."/>
            <person name="Jenkins J."/>
            <person name="Grimwood J."/>
            <person name="Schmutz J."/>
            <person name="Mitros T."/>
            <person name="Mozaffari S.V."/>
            <person name="Suzuki Y."/>
            <person name="Haramoto Y."/>
            <person name="Yamamoto T.S."/>
            <person name="Takagi C."/>
            <person name="Heald R."/>
            <person name="Miller K."/>
            <person name="Haudenschild C."/>
            <person name="Kitzman J."/>
            <person name="Nakayama T."/>
            <person name="Izutsu Y."/>
            <person name="Robert J."/>
            <person name="Fortriede J."/>
            <person name="Burns K."/>
            <person name="Lotay V."/>
            <person name="Karimi K."/>
            <person name="Yasuoka Y."/>
            <person name="Dichmann D.S."/>
            <person name="Flajnik M.F."/>
            <person name="Houston D.W."/>
            <person name="Shendure J."/>
            <person name="DuPasquier L."/>
            <person name="Vize P.D."/>
            <person name="Zorn A.M."/>
            <person name="Ito M."/>
            <person name="Marcotte E.M."/>
            <person name="Wallingford J.B."/>
            <person name="Ito Y."/>
            <person name="Asashima M."/>
            <person name="Ueno N."/>
            <person name="Matsuda Y."/>
            <person name="Veenstra G.J."/>
            <person name="Fujiyama A."/>
            <person name="Harland R.M."/>
            <person name="Taira M."/>
            <person name="Rokhsar D.S."/>
        </authorList>
    </citation>
    <scope>NUCLEOTIDE SEQUENCE [LARGE SCALE GENOMIC DNA]</scope>
    <source>
        <strain evidence="6">J</strain>
    </source>
</reference>
<keyword evidence="2" id="KW-0238">DNA-binding</keyword>
<dbReference type="OMA" id="CTRREHE"/>
<name>A0A974CW76_XENLA</name>
<dbReference type="Proteomes" id="UP000694892">
    <property type="component" value="Chromosome 5L"/>
</dbReference>
<feature type="compositionally biased region" description="Low complexity" evidence="4">
    <location>
        <begin position="104"/>
        <end position="114"/>
    </location>
</feature>
<evidence type="ECO:0000313" key="6">
    <source>
        <dbReference type="Proteomes" id="UP000694892"/>
    </source>
</evidence>
<comment type="similarity">
    <text evidence="1">Belongs to the TBP family.</text>
</comment>
<evidence type="ECO:0000313" key="5">
    <source>
        <dbReference type="EMBL" id="OCT79956.1"/>
    </source>
</evidence>
<gene>
    <name evidence="5" type="ORF">XELAEV_18026772mg</name>
</gene>
<evidence type="ECO:0000256" key="2">
    <source>
        <dbReference type="ARBA" id="ARBA00023125"/>
    </source>
</evidence>
<dbReference type="AlphaFoldDB" id="A0A974CW76"/>
<keyword evidence="3" id="KW-0804">Transcription</keyword>
<evidence type="ECO:0000256" key="1">
    <source>
        <dbReference type="ARBA" id="ARBA00005560"/>
    </source>
</evidence>
<protein>
    <recommendedName>
        <fullName evidence="7">TATA-box-binding protein</fullName>
    </recommendedName>
</protein>
<evidence type="ECO:0008006" key="7">
    <source>
        <dbReference type="Google" id="ProtNLM"/>
    </source>
</evidence>
<feature type="compositionally biased region" description="Polar residues" evidence="4">
    <location>
        <begin position="77"/>
        <end position="87"/>
    </location>
</feature>
<sequence>MDQNNSIPPFQGLASPQGSLTPGINIFSPLITYGTGLTPQPVQTTNSLSILEEQQRQQQQTQQSTLQQGNQGSGQTPQLFHPQTLTTAPLPGNTPLYPSPITPMTPISPATPASESSGIVPQLQNIVSTVNLGCKLDLKTIALRARNAEYNPKRFAAVIMRIREPRTTALIFSSGKMVCTGAKR</sequence>
<dbReference type="Pfam" id="PF00352">
    <property type="entry name" value="TBP"/>
    <property type="match status" value="1"/>
</dbReference>
<dbReference type="Gene3D" id="3.30.310.10">
    <property type="entry name" value="TATA-Binding Protein"/>
    <property type="match status" value="1"/>
</dbReference>
<dbReference type="PRINTS" id="PR00686">
    <property type="entry name" value="TIFACTORIID"/>
</dbReference>
<dbReference type="EMBL" id="CM004474">
    <property type="protein sequence ID" value="OCT79956.1"/>
    <property type="molecule type" value="Genomic_DNA"/>
</dbReference>
<dbReference type="FunFam" id="3.30.310.10:FF:000033">
    <property type="entry name" value="TATA box-binding protein-like 2"/>
    <property type="match status" value="1"/>
</dbReference>
<feature type="region of interest" description="Disordered" evidence="4">
    <location>
        <begin position="52"/>
        <end position="116"/>
    </location>
</feature>
<accession>A0A974CW76</accession>
<dbReference type="InterPro" id="IPR000814">
    <property type="entry name" value="TBP"/>
</dbReference>
<evidence type="ECO:0000256" key="4">
    <source>
        <dbReference type="SAM" id="MobiDB-lite"/>
    </source>
</evidence>
<dbReference type="GO" id="GO:0003677">
    <property type="term" value="F:DNA binding"/>
    <property type="evidence" value="ECO:0007669"/>
    <property type="project" value="UniProtKB-KW"/>
</dbReference>
<organism evidence="5 6">
    <name type="scientific">Xenopus laevis</name>
    <name type="common">African clawed frog</name>
    <dbReference type="NCBI Taxonomy" id="8355"/>
    <lineage>
        <taxon>Eukaryota</taxon>
        <taxon>Metazoa</taxon>
        <taxon>Chordata</taxon>
        <taxon>Craniata</taxon>
        <taxon>Vertebrata</taxon>
        <taxon>Euteleostomi</taxon>
        <taxon>Amphibia</taxon>
        <taxon>Batrachia</taxon>
        <taxon>Anura</taxon>
        <taxon>Pipoidea</taxon>
        <taxon>Pipidae</taxon>
        <taxon>Xenopodinae</taxon>
        <taxon>Xenopus</taxon>
        <taxon>Xenopus</taxon>
    </lineage>
</organism>
<dbReference type="PANTHER" id="PTHR10126">
    <property type="entry name" value="TATA-BOX BINDING PROTEIN"/>
    <property type="match status" value="1"/>
</dbReference>
<proteinExistence type="inferred from homology"/>
<dbReference type="SUPFAM" id="SSF55945">
    <property type="entry name" value="TATA-box binding protein-like"/>
    <property type="match status" value="1"/>
</dbReference>
<dbReference type="InterPro" id="IPR012295">
    <property type="entry name" value="TBP_dom_sf"/>
</dbReference>
<evidence type="ECO:0000256" key="3">
    <source>
        <dbReference type="ARBA" id="ARBA00023163"/>
    </source>
</evidence>